<evidence type="ECO:0000313" key="3">
    <source>
        <dbReference type="Proteomes" id="UP000094761"/>
    </source>
</evidence>
<dbReference type="EMBL" id="LUAX01000007">
    <property type="protein sequence ID" value="OAM98090.1"/>
    <property type="molecule type" value="Genomic_DNA"/>
</dbReference>
<dbReference type="Pfam" id="PF01258">
    <property type="entry name" value="zf-dskA_traR"/>
    <property type="match status" value="1"/>
</dbReference>
<gene>
    <name evidence="2" type="ORF">AZ468_21465</name>
</gene>
<dbReference type="OrthoDB" id="962301at2"/>
<evidence type="ECO:0000259" key="1">
    <source>
        <dbReference type="Pfam" id="PF01258"/>
    </source>
</evidence>
<dbReference type="InterPro" id="IPR012783">
    <property type="entry name" value="Znf_C4_TraR"/>
</dbReference>
<dbReference type="Proteomes" id="UP000094761">
    <property type="component" value="Unassembled WGS sequence"/>
</dbReference>
<dbReference type="PANTHER" id="PTHR38777:SF1">
    <property type="entry name" value="DNAK SUPPRESSOR PROTEIN"/>
    <property type="match status" value="1"/>
</dbReference>
<dbReference type="GO" id="GO:1900378">
    <property type="term" value="P:positive regulation of secondary metabolite biosynthetic process"/>
    <property type="evidence" value="ECO:0007669"/>
    <property type="project" value="TreeGrafter"/>
</dbReference>
<reference evidence="2 3" key="1">
    <citation type="submission" date="2016-03" db="EMBL/GenBank/DDBJ databases">
        <title>Draft genome sequence of the Vibrio tubiashii subs. europaeus.</title>
        <authorList>
            <person name="Spinard E."/>
            <person name="Dubert J."/>
            <person name="Nelson D.R."/>
            <person name="Barja J.L."/>
        </authorList>
    </citation>
    <scope>NUCLEOTIDE SEQUENCE [LARGE SCALE GENOMIC DNA]</scope>
    <source>
        <strain evidence="3">PP-638</strain>
    </source>
</reference>
<dbReference type="Gene3D" id="1.20.120.910">
    <property type="entry name" value="DksA, coiled-coil domain"/>
    <property type="match status" value="1"/>
</dbReference>
<protein>
    <submittedName>
        <fullName evidence="2">Conjugal transfer protein TraR</fullName>
    </submittedName>
</protein>
<sequence length="72" mass="8359">MTDQFDKAQELEQTFREKAIAHQRTRCIEQPDEDEHGNRYCLSCGDTIPTKRLEAMPNAVRCVSCQSHKEPH</sequence>
<evidence type="ECO:0000313" key="2">
    <source>
        <dbReference type="EMBL" id="OAM98090.1"/>
    </source>
</evidence>
<dbReference type="InterPro" id="IPR000962">
    <property type="entry name" value="Znf_DskA_TraR"/>
</dbReference>
<dbReference type="RefSeq" id="WP_016076439.1">
    <property type="nucleotide sequence ID" value="NZ_JAPFIV010000022.1"/>
</dbReference>
<proteinExistence type="predicted"/>
<dbReference type="SUPFAM" id="SSF57716">
    <property type="entry name" value="Glucocorticoid receptor-like (DNA-binding domain)"/>
    <property type="match status" value="1"/>
</dbReference>
<comment type="caution">
    <text evidence="2">The sequence shown here is derived from an EMBL/GenBank/DDBJ whole genome shotgun (WGS) entry which is preliminary data.</text>
</comment>
<dbReference type="GeneID" id="78078301"/>
<dbReference type="PANTHER" id="PTHR38777">
    <property type="entry name" value="FELS-2 PROPHAGE PROTEIN"/>
    <property type="match status" value="1"/>
</dbReference>
<dbReference type="AlphaFoldDB" id="A0A178J813"/>
<dbReference type="PROSITE" id="PS51128">
    <property type="entry name" value="ZF_DKSA_2"/>
    <property type="match status" value="1"/>
</dbReference>
<dbReference type="GO" id="GO:0008270">
    <property type="term" value="F:zinc ion binding"/>
    <property type="evidence" value="ECO:0007669"/>
    <property type="project" value="InterPro"/>
</dbReference>
<dbReference type="NCBIfam" id="TIGR02419">
    <property type="entry name" value="C4_traR_proteo"/>
    <property type="match status" value="1"/>
</dbReference>
<organism evidence="2 3">
    <name type="scientific">Vibrio europaeus</name>
    <dbReference type="NCBI Taxonomy" id="300876"/>
    <lineage>
        <taxon>Bacteria</taxon>
        <taxon>Pseudomonadati</taxon>
        <taxon>Pseudomonadota</taxon>
        <taxon>Gammaproteobacteria</taxon>
        <taxon>Vibrionales</taxon>
        <taxon>Vibrionaceae</taxon>
        <taxon>Vibrio</taxon>
        <taxon>Vibrio oreintalis group</taxon>
    </lineage>
</organism>
<accession>A0A178J813</accession>
<feature type="domain" description="Zinc finger DksA/TraR C4-type" evidence="1">
    <location>
        <begin position="40"/>
        <end position="70"/>
    </location>
</feature>
<name>A0A178J813_9VIBR</name>